<organism evidence="9 10">
    <name type="scientific">candidate division WWE3 bacterium RIFCSPLOWO2_01_FULL_41_18</name>
    <dbReference type="NCBI Taxonomy" id="1802625"/>
    <lineage>
        <taxon>Bacteria</taxon>
        <taxon>Katanobacteria</taxon>
    </lineage>
</organism>
<name>A0A1F4VCR4_UNCKA</name>
<proteinExistence type="inferred from homology"/>
<dbReference type="GO" id="GO:0006426">
    <property type="term" value="P:glycyl-tRNA aminoacylation"/>
    <property type="evidence" value="ECO:0007669"/>
    <property type="project" value="InterPro"/>
</dbReference>
<dbReference type="EMBL" id="MEVI01000003">
    <property type="protein sequence ID" value="OGC54954.1"/>
    <property type="molecule type" value="Genomic_DNA"/>
</dbReference>
<keyword evidence="5" id="KW-0067">ATP-binding</keyword>
<dbReference type="GO" id="GO:0005737">
    <property type="term" value="C:cytoplasm"/>
    <property type="evidence" value="ECO:0007669"/>
    <property type="project" value="InterPro"/>
</dbReference>
<sequence>MEDKMLKIISLAKRRGFVYPGSEIYGGLANTYDFGPLGALLLRNITNEWWDFFVTGRDDMYGMDSSILMNPKVWEASGHVANFNEALIDCKNCKNRTRADHIVLDALSVNVEGYPLNEIDNIITENKIKCPVCGNFNWTPARKFSGLFQTHIGILEESQSLAYLRGEIAQGMFVNFKNVLESFHPRLPFGIAQSGKAFRNEITKGNFIFRTLEFNLAEFEFFLDPRKDKWQDHFEYWKREMENWVVSLGVSKQNLRWRTHTDQERSHYSSRTEDLDFAFPFGTKEMFGLAYRTDYDLRNHMEKSGSDLRYTDPDTKEKFIPHVVEPTFGLNRILLALLCDSYFEDEDRVILKLIPRLAPIKAAVFPLVSNKEGLVKKAQGIYQNLKKIVKCLYDGRGNIGKRYYSADEIGIPWCLTVDYQTIDDDTVTLRHRDTTEQKRVKISDLESFFLQNLNL</sequence>
<keyword evidence="4" id="KW-0547">Nucleotide-binding</keyword>
<dbReference type="Gene3D" id="3.40.50.800">
    <property type="entry name" value="Anticodon-binding domain"/>
    <property type="match status" value="1"/>
</dbReference>
<gene>
    <name evidence="9" type="ORF">A3A78_03155</name>
</gene>
<dbReference type="InterPro" id="IPR004154">
    <property type="entry name" value="Anticodon-bd"/>
</dbReference>
<comment type="similarity">
    <text evidence="1">Belongs to the class-II aminoacyl-tRNA synthetase family.</text>
</comment>
<dbReference type="NCBIfam" id="NF003211">
    <property type="entry name" value="PRK04173.1"/>
    <property type="match status" value="1"/>
</dbReference>
<keyword evidence="6" id="KW-0648">Protein biosynthesis</keyword>
<dbReference type="SUPFAM" id="SSF55681">
    <property type="entry name" value="Class II aaRS and biotin synthetases"/>
    <property type="match status" value="1"/>
</dbReference>
<dbReference type="PROSITE" id="PS50862">
    <property type="entry name" value="AA_TRNA_LIGASE_II"/>
    <property type="match status" value="1"/>
</dbReference>
<dbReference type="CDD" id="cd00774">
    <property type="entry name" value="GlyRS-like_core"/>
    <property type="match status" value="1"/>
</dbReference>
<dbReference type="AlphaFoldDB" id="A0A1F4VCR4"/>
<dbReference type="PANTHER" id="PTHR10745:SF8">
    <property type="entry name" value="DNA POLYMERASE SUBUNIT GAMMA-2, MITOCHONDRIAL"/>
    <property type="match status" value="1"/>
</dbReference>
<evidence type="ECO:0000256" key="3">
    <source>
        <dbReference type="ARBA" id="ARBA00022598"/>
    </source>
</evidence>
<dbReference type="Gene3D" id="3.30.930.10">
    <property type="entry name" value="Bira Bifunctional Protein, Domain 2"/>
    <property type="match status" value="1"/>
</dbReference>
<dbReference type="InterPro" id="IPR036621">
    <property type="entry name" value="Anticodon-bd_dom_sf"/>
</dbReference>
<evidence type="ECO:0000313" key="9">
    <source>
        <dbReference type="EMBL" id="OGC54954.1"/>
    </source>
</evidence>
<evidence type="ECO:0000256" key="7">
    <source>
        <dbReference type="ARBA" id="ARBA00023146"/>
    </source>
</evidence>
<dbReference type="InterPro" id="IPR002314">
    <property type="entry name" value="aa-tRNA-synt_IIb"/>
</dbReference>
<dbReference type="InterPro" id="IPR033731">
    <property type="entry name" value="GlyRS-like_core"/>
</dbReference>
<evidence type="ECO:0000259" key="8">
    <source>
        <dbReference type="PROSITE" id="PS50862"/>
    </source>
</evidence>
<evidence type="ECO:0000256" key="4">
    <source>
        <dbReference type="ARBA" id="ARBA00022741"/>
    </source>
</evidence>
<dbReference type="Pfam" id="PF00587">
    <property type="entry name" value="tRNA-synt_2b"/>
    <property type="match status" value="1"/>
</dbReference>
<dbReference type="InterPro" id="IPR027031">
    <property type="entry name" value="Gly-tRNA_synthase/POLG2"/>
</dbReference>
<evidence type="ECO:0000256" key="5">
    <source>
        <dbReference type="ARBA" id="ARBA00022840"/>
    </source>
</evidence>
<feature type="domain" description="Aminoacyl-transfer RNA synthetases class-II family profile" evidence="8">
    <location>
        <begin position="3"/>
        <end position="355"/>
    </location>
</feature>
<evidence type="ECO:0000313" key="10">
    <source>
        <dbReference type="Proteomes" id="UP000176504"/>
    </source>
</evidence>
<dbReference type="InterPro" id="IPR002315">
    <property type="entry name" value="tRNA-synt_gly"/>
</dbReference>
<dbReference type="SUPFAM" id="SSF52954">
    <property type="entry name" value="Class II aaRS ABD-related"/>
    <property type="match status" value="1"/>
</dbReference>
<dbReference type="GO" id="GO:0004820">
    <property type="term" value="F:glycine-tRNA ligase activity"/>
    <property type="evidence" value="ECO:0007669"/>
    <property type="project" value="UniProtKB-EC"/>
</dbReference>
<evidence type="ECO:0000256" key="1">
    <source>
        <dbReference type="ARBA" id="ARBA00008226"/>
    </source>
</evidence>
<comment type="caution">
    <text evidence="9">The sequence shown here is derived from an EMBL/GenBank/DDBJ whole genome shotgun (WGS) entry which is preliminary data.</text>
</comment>
<dbReference type="Pfam" id="PF03129">
    <property type="entry name" value="HGTP_anticodon"/>
    <property type="match status" value="1"/>
</dbReference>
<reference evidence="9 10" key="1">
    <citation type="journal article" date="2016" name="Nat. Commun.">
        <title>Thousands of microbial genomes shed light on interconnected biogeochemical processes in an aquifer system.</title>
        <authorList>
            <person name="Anantharaman K."/>
            <person name="Brown C.T."/>
            <person name="Hug L.A."/>
            <person name="Sharon I."/>
            <person name="Castelle C.J."/>
            <person name="Probst A.J."/>
            <person name="Thomas B.C."/>
            <person name="Singh A."/>
            <person name="Wilkins M.J."/>
            <person name="Karaoz U."/>
            <person name="Brodie E.L."/>
            <person name="Williams K.H."/>
            <person name="Hubbard S.S."/>
            <person name="Banfield J.F."/>
        </authorList>
    </citation>
    <scope>NUCLEOTIDE SEQUENCE [LARGE SCALE GENOMIC DNA]</scope>
</reference>
<keyword evidence="3 9" id="KW-0436">Ligase</keyword>
<dbReference type="NCBIfam" id="TIGR00389">
    <property type="entry name" value="glyS_dimeric"/>
    <property type="match status" value="1"/>
</dbReference>
<dbReference type="InterPro" id="IPR045864">
    <property type="entry name" value="aa-tRNA-synth_II/BPL/LPL"/>
</dbReference>
<dbReference type="GO" id="GO:0005524">
    <property type="term" value="F:ATP binding"/>
    <property type="evidence" value="ECO:0007669"/>
    <property type="project" value="UniProtKB-KW"/>
</dbReference>
<keyword evidence="7" id="KW-0030">Aminoacyl-tRNA synthetase</keyword>
<evidence type="ECO:0000256" key="6">
    <source>
        <dbReference type="ARBA" id="ARBA00022917"/>
    </source>
</evidence>
<dbReference type="EC" id="6.1.1.14" evidence="2"/>
<dbReference type="PRINTS" id="PR01043">
    <property type="entry name" value="TRNASYNTHGLY"/>
</dbReference>
<dbReference type="Proteomes" id="UP000176504">
    <property type="component" value="Unassembled WGS sequence"/>
</dbReference>
<dbReference type="PANTHER" id="PTHR10745">
    <property type="entry name" value="GLYCYL-TRNA SYNTHETASE/DNA POLYMERASE SUBUNIT GAMMA-2"/>
    <property type="match status" value="1"/>
</dbReference>
<protein>
    <recommendedName>
        <fullName evidence="2">glycine--tRNA ligase</fullName>
        <ecNumber evidence="2">6.1.1.14</ecNumber>
    </recommendedName>
</protein>
<evidence type="ECO:0000256" key="2">
    <source>
        <dbReference type="ARBA" id="ARBA00012829"/>
    </source>
</evidence>
<dbReference type="InterPro" id="IPR006195">
    <property type="entry name" value="aa-tRNA-synth_II"/>
</dbReference>
<accession>A0A1F4VCR4</accession>